<dbReference type="InterPro" id="IPR020103">
    <property type="entry name" value="PsdUridine_synth_cat_dom_sf"/>
</dbReference>
<reference evidence="7 8" key="1">
    <citation type="submission" date="2017-10" db="EMBL/GenBank/DDBJ databases">
        <title>Bifidobacterium genomics.</title>
        <authorList>
            <person name="Lugli G.A."/>
            <person name="Milani C."/>
            <person name="Mancabelli L."/>
        </authorList>
    </citation>
    <scope>NUCLEOTIDE SEQUENCE [LARGE SCALE GENOMIC DNA]</scope>
    <source>
        <strain evidence="7 8">1460B</strain>
    </source>
</reference>
<comment type="caution">
    <text evidence="4">Lacks conserved residue(s) required for the propagation of feature annotation.</text>
</comment>
<comment type="function">
    <text evidence="4">Formation of pseudouridine at positions 38, 39 and 40 in the anticodon stem and loop of transfer RNAs.</text>
</comment>
<evidence type="ECO:0000256" key="4">
    <source>
        <dbReference type="HAMAP-Rule" id="MF_00171"/>
    </source>
</evidence>
<dbReference type="AlphaFoldDB" id="A0A2N3RB49"/>
<comment type="subunit">
    <text evidence="4">Homodimer.</text>
</comment>
<dbReference type="Gene3D" id="3.30.70.580">
    <property type="entry name" value="Pseudouridine synthase I, catalytic domain, N-terminal subdomain"/>
    <property type="match status" value="1"/>
</dbReference>
<dbReference type="Gene3D" id="3.30.70.660">
    <property type="entry name" value="Pseudouridine synthase I, catalytic domain, C-terminal subdomain"/>
    <property type="match status" value="1"/>
</dbReference>
<accession>A0A2N3RB49</accession>
<dbReference type="RefSeq" id="WP_101432774.1">
    <property type="nucleotide sequence ID" value="NZ_PCHJ01000015.1"/>
</dbReference>
<comment type="caution">
    <text evidence="7">The sequence shown here is derived from an EMBL/GenBank/DDBJ whole genome shotgun (WGS) entry which is preliminary data.</text>
</comment>
<sequence length="320" mass="34710">MEGQEGKMSLVRLRMDLAYDGGGFHGWARQPGLRTVQGCIEQALSLITGARSSQGGVPHNHDVWEPRLVVAGRTDTGVHASHQVAHLDIPDIVLESCRGHMEVNAVVALERRLRHLLPADIVLLGLGLAPAGFDARFSAMERTYLYRVRQGGQPGDPRMRGYVLDLEGSLDLQAMNEAARACIGLHDFGSFARPNPGGTTIRKVLAAHWDLVPTANLFGTAPDQSAVGYLPAFMESGLTVFRIVADAFAHNMVRSLVAACIQVGLGRRSVPWFADKVAHPLREGSTGPIDARGLTLEHVAYPPDDQLAERAQAIRARRTL</sequence>
<dbReference type="InterPro" id="IPR020097">
    <property type="entry name" value="PsdUridine_synth_TruA_a/b_dom"/>
</dbReference>
<feature type="active site" description="Nucleophile" evidence="4">
    <location>
        <position position="75"/>
    </location>
</feature>
<dbReference type="SUPFAM" id="SSF55120">
    <property type="entry name" value="Pseudouridine synthase"/>
    <property type="match status" value="1"/>
</dbReference>
<feature type="domain" description="Pseudouridine synthase I TruA alpha/beta" evidence="6">
    <location>
        <begin position="178"/>
        <end position="302"/>
    </location>
</feature>
<proteinExistence type="inferred from homology"/>
<dbReference type="GO" id="GO:0031119">
    <property type="term" value="P:tRNA pseudouridine synthesis"/>
    <property type="evidence" value="ECO:0007669"/>
    <property type="project" value="UniProtKB-UniRule"/>
</dbReference>
<protein>
    <recommendedName>
        <fullName evidence="4">tRNA pseudouridine synthase A</fullName>
        <ecNumber evidence="4">5.4.99.12</ecNumber>
    </recommendedName>
    <alternativeName>
        <fullName evidence="4">tRNA pseudouridine(38-40) synthase</fullName>
    </alternativeName>
    <alternativeName>
        <fullName evidence="4">tRNA pseudouridylate synthase I</fullName>
    </alternativeName>
    <alternativeName>
        <fullName evidence="4">tRNA-uridine isomerase I</fullName>
    </alternativeName>
</protein>
<gene>
    <name evidence="4" type="primary">truA</name>
    <name evidence="7" type="ORF">CQR44_1257</name>
</gene>
<dbReference type="Proteomes" id="UP000233731">
    <property type="component" value="Unassembled WGS sequence"/>
</dbReference>
<evidence type="ECO:0000256" key="2">
    <source>
        <dbReference type="ARBA" id="ARBA00022694"/>
    </source>
</evidence>
<feature type="binding site" evidence="4">
    <location>
        <position position="144"/>
    </location>
    <ligand>
        <name>substrate</name>
    </ligand>
</feature>
<dbReference type="PANTHER" id="PTHR11142:SF0">
    <property type="entry name" value="TRNA PSEUDOURIDINE SYNTHASE-LIKE 1"/>
    <property type="match status" value="1"/>
</dbReference>
<dbReference type="HAMAP" id="MF_00171">
    <property type="entry name" value="TruA"/>
    <property type="match status" value="1"/>
</dbReference>
<dbReference type="InterPro" id="IPR001406">
    <property type="entry name" value="PsdUridine_synth_TruA"/>
</dbReference>
<evidence type="ECO:0000259" key="6">
    <source>
        <dbReference type="Pfam" id="PF01416"/>
    </source>
</evidence>
<dbReference type="GO" id="GO:0160147">
    <property type="term" value="F:tRNA pseudouridine(38-40) synthase activity"/>
    <property type="evidence" value="ECO:0007669"/>
    <property type="project" value="UniProtKB-EC"/>
</dbReference>
<dbReference type="GO" id="GO:0003723">
    <property type="term" value="F:RNA binding"/>
    <property type="evidence" value="ECO:0007669"/>
    <property type="project" value="InterPro"/>
</dbReference>
<keyword evidence="2 4" id="KW-0819">tRNA processing</keyword>
<organism evidence="7 8">
    <name type="scientific">Bifidobacterium asteroides</name>
    <dbReference type="NCBI Taxonomy" id="1684"/>
    <lineage>
        <taxon>Bacteria</taxon>
        <taxon>Bacillati</taxon>
        <taxon>Actinomycetota</taxon>
        <taxon>Actinomycetes</taxon>
        <taxon>Bifidobacteriales</taxon>
        <taxon>Bifidobacteriaceae</taxon>
        <taxon>Bifidobacterium</taxon>
    </lineage>
</organism>
<dbReference type="PANTHER" id="PTHR11142">
    <property type="entry name" value="PSEUDOURIDYLATE SYNTHASE"/>
    <property type="match status" value="1"/>
</dbReference>
<name>A0A2N3RB49_9BIFI</name>
<keyword evidence="3 4" id="KW-0413">Isomerase</keyword>
<dbReference type="EMBL" id="PCHJ01000015">
    <property type="protein sequence ID" value="PKV09721.1"/>
    <property type="molecule type" value="Genomic_DNA"/>
</dbReference>
<evidence type="ECO:0000256" key="5">
    <source>
        <dbReference type="RuleBase" id="RU003792"/>
    </source>
</evidence>
<evidence type="ECO:0000256" key="1">
    <source>
        <dbReference type="ARBA" id="ARBA00009375"/>
    </source>
</evidence>
<evidence type="ECO:0000313" key="8">
    <source>
        <dbReference type="Proteomes" id="UP000233731"/>
    </source>
</evidence>
<dbReference type="InterPro" id="IPR020094">
    <property type="entry name" value="TruA/RsuA/RluB/E/F_N"/>
</dbReference>
<evidence type="ECO:0000313" key="7">
    <source>
        <dbReference type="EMBL" id="PKV09721.1"/>
    </source>
</evidence>
<dbReference type="CDD" id="cd02570">
    <property type="entry name" value="PseudoU_synth_EcTruA"/>
    <property type="match status" value="1"/>
</dbReference>
<evidence type="ECO:0000256" key="3">
    <source>
        <dbReference type="ARBA" id="ARBA00023235"/>
    </source>
</evidence>
<comment type="catalytic activity">
    <reaction evidence="4 5">
        <text>uridine(38/39/40) in tRNA = pseudouridine(38/39/40) in tRNA</text>
        <dbReference type="Rhea" id="RHEA:22376"/>
        <dbReference type="Rhea" id="RHEA-COMP:10085"/>
        <dbReference type="Rhea" id="RHEA-COMP:10087"/>
        <dbReference type="ChEBI" id="CHEBI:65314"/>
        <dbReference type="ChEBI" id="CHEBI:65315"/>
        <dbReference type="EC" id="5.4.99.12"/>
    </reaction>
</comment>
<dbReference type="Pfam" id="PF01416">
    <property type="entry name" value="PseudoU_synth_1"/>
    <property type="match status" value="1"/>
</dbReference>
<comment type="similarity">
    <text evidence="1 4 5">Belongs to the tRNA pseudouridine synthase TruA family.</text>
</comment>
<dbReference type="EC" id="5.4.99.12" evidence="4"/>
<dbReference type="InterPro" id="IPR020095">
    <property type="entry name" value="PsdUridine_synth_TruA_C"/>
</dbReference>